<evidence type="ECO:0000313" key="3">
    <source>
        <dbReference type="Proteomes" id="UP000095439"/>
    </source>
</evidence>
<dbReference type="InterPro" id="IPR003594">
    <property type="entry name" value="HATPase_dom"/>
</dbReference>
<dbReference type="AlphaFoldDB" id="A0A174AMD3"/>
<protein>
    <submittedName>
        <fullName evidence="2">Predicted signal transduction protein with a C-terminal ATPase domain</fullName>
    </submittedName>
</protein>
<dbReference type="InterPro" id="IPR050640">
    <property type="entry name" value="Bact_2-comp_sensor_kinase"/>
</dbReference>
<name>A0A174AMD3_9FIRM</name>
<dbReference type="SUPFAM" id="SSF55874">
    <property type="entry name" value="ATPase domain of HSP90 chaperone/DNA topoisomerase II/histidine kinase"/>
    <property type="match status" value="1"/>
</dbReference>
<dbReference type="Proteomes" id="UP000095439">
    <property type="component" value="Unassembled WGS sequence"/>
</dbReference>
<proteinExistence type="predicted"/>
<reference evidence="2 3" key="1">
    <citation type="submission" date="2015-09" db="EMBL/GenBank/DDBJ databases">
        <authorList>
            <consortium name="Pathogen Informatics"/>
        </authorList>
    </citation>
    <scope>NUCLEOTIDE SEQUENCE [LARGE SCALE GENOMIC DNA]</scope>
    <source>
        <strain evidence="2 3">2789STDY5608866</strain>
    </source>
</reference>
<evidence type="ECO:0000259" key="1">
    <source>
        <dbReference type="Pfam" id="PF02518"/>
    </source>
</evidence>
<dbReference type="PANTHER" id="PTHR34220">
    <property type="entry name" value="SENSOR HISTIDINE KINASE YPDA"/>
    <property type="match status" value="1"/>
</dbReference>
<gene>
    <name evidence="2" type="ORF">ERS852423_01698</name>
</gene>
<organism evidence="2 3">
    <name type="scientific">Dorea longicatena</name>
    <dbReference type="NCBI Taxonomy" id="88431"/>
    <lineage>
        <taxon>Bacteria</taxon>
        <taxon>Bacillati</taxon>
        <taxon>Bacillota</taxon>
        <taxon>Clostridia</taxon>
        <taxon>Lachnospirales</taxon>
        <taxon>Lachnospiraceae</taxon>
        <taxon>Dorea</taxon>
    </lineage>
</organism>
<dbReference type="Pfam" id="PF02518">
    <property type="entry name" value="HATPase_c"/>
    <property type="match status" value="1"/>
</dbReference>
<feature type="domain" description="Histidine kinase/HSP90-like ATPase" evidence="1">
    <location>
        <begin position="2"/>
        <end position="106"/>
    </location>
</feature>
<dbReference type="RefSeq" id="WP_242858372.1">
    <property type="nucleotide sequence ID" value="NZ_CABIWY010000007.1"/>
</dbReference>
<sequence length="114" mass="12868">MENAVKYGFCDIFEGGLIRISVTEQAGQLTFSVYNNGTPMEEQMAEKLNGLSEIPVSKMKDSFEDKKHGYGVINIITRLRLKYGEDVRFFYESDTNGTVCVIQIPDDGKENSEQ</sequence>
<accession>A0A174AMD3</accession>
<dbReference type="InterPro" id="IPR036890">
    <property type="entry name" value="HATPase_C_sf"/>
</dbReference>
<dbReference type="PANTHER" id="PTHR34220:SF7">
    <property type="entry name" value="SENSOR HISTIDINE KINASE YPDA"/>
    <property type="match status" value="1"/>
</dbReference>
<evidence type="ECO:0000313" key="2">
    <source>
        <dbReference type="EMBL" id="CUN89079.1"/>
    </source>
</evidence>
<dbReference type="EMBL" id="CYYY01000007">
    <property type="protein sequence ID" value="CUN89079.1"/>
    <property type="molecule type" value="Genomic_DNA"/>
</dbReference>
<dbReference type="Gene3D" id="3.30.565.10">
    <property type="entry name" value="Histidine kinase-like ATPase, C-terminal domain"/>
    <property type="match status" value="1"/>
</dbReference>